<gene>
    <name evidence="1" type="ORF">B0H50_1622</name>
</gene>
<protein>
    <submittedName>
        <fullName evidence="1">Nucleotidyltransferase substrate binding protein (TIGR01987 family)</fullName>
    </submittedName>
</protein>
<name>A0ABX5LL61_9BACT</name>
<evidence type="ECO:0000313" key="1">
    <source>
        <dbReference type="EMBL" id="PWK82405.1"/>
    </source>
</evidence>
<organism evidence="1 2">
    <name type="scientific">Hallerella porci</name>
    <dbReference type="NCBI Taxonomy" id="1945871"/>
    <lineage>
        <taxon>Bacteria</taxon>
        <taxon>Pseudomonadati</taxon>
        <taxon>Fibrobacterota</taxon>
        <taxon>Fibrobacteria</taxon>
        <taxon>Fibrobacterales</taxon>
        <taxon>Fibrobacteraceae</taxon>
        <taxon>Hallerella</taxon>
    </lineage>
</organism>
<sequence length="115" mass="13675">MANLEFALKSENPDVVYRAGIIQFFEMSFELSWKTMKDFLEYNGYQNVDSPRSVIKTAFQIQMIQDGKSWLECLESRNLMSHIYDEKTAEISEQKIRQNYIFLLKNLEAYLEKQL</sequence>
<dbReference type="Proteomes" id="UP000245523">
    <property type="component" value="Unassembled WGS sequence"/>
</dbReference>
<keyword evidence="2" id="KW-1185">Reference proteome</keyword>
<dbReference type="SUPFAM" id="SSF81593">
    <property type="entry name" value="Nucleotidyltransferase substrate binding subunit/domain"/>
    <property type="match status" value="1"/>
</dbReference>
<dbReference type="Pfam" id="PF08780">
    <property type="entry name" value="NTase_sub_bind"/>
    <property type="match status" value="1"/>
</dbReference>
<dbReference type="InterPro" id="IPR010235">
    <property type="entry name" value="HepT"/>
</dbReference>
<proteinExistence type="predicted"/>
<reference evidence="1 2" key="1">
    <citation type="submission" date="2018-05" db="EMBL/GenBank/DDBJ databases">
        <title>Animal gut microbial communities from fecal samples from Wisconsin, USA.</title>
        <authorList>
            <person name="Neumann A."/>
        </authorList>
    </citation>
    <scope>NUCLEOTIDE SEQUENCE [LARGE SCALE GENOMIC DNA]</scope>
    <source>
        <strain evidence="1 2">UWS4</strain>
    </source>
</reference>
<comment type="caution">
    <text evidence="1">The sequence shown here is derived from an EMBL/GenBank/DDBJ whole genome shotgun (WGS) entry which is preliminary data.</text>
</comment>
<dbReference type="Gene3D" id="1.20.120.330">
    <property type="entry name" value="Nucleotidyltransferases domain 2"/>
    <property type="match status" value="1"/>
</dbReference>
<evidence type="ECO:0000313" key="2">
    <source>
        <dbReference type="Proteomes" id="UP000245523"/>
    </source>
</evidence>
<dbReference type="EMBL" id="QGHD01000062">
    <property type="protein sequence ID" value="PWK82405.1"/>
    <property type="molecule type" value="Genomic_DNA"/>
</dbReference>
<accession>A0ABX5LL61</accession>
<dbReference type="NCBIfam" id="TIGR01987">
    <property type="entry name" value="HI0074"/>
    <property type="match status" value="1"/>
</dbReference>